<proteinExistence type="predicted"/>
<gene>
    <name evidence="2" type="ORF">Tci_916687</name>
</gene>
<dbReference type="EMBL" id="BKCJ011629609">
    <property type="protein sequence ID" value="GFD44718.1"/>
    <property type="molecule type" value="Genomic_DNA"/>
</dbReference>
<comment type="caution">
    <text evidence="2">The sequence shown here is derived from an EMBL/GenBank/DDBJ whole genome shotgun (WGS) entry which is preliminary data.</text>
</comment>
<protein>
    <submittedName>
        <fullName evidence="2">Uncharacterized protein</fullName>
    </submittedName>
</protein>
<feature type="non-terminal residue" evidence="2">
    <location>
        <position position="1"/>
    </location>
</feature>
<name>A0A699WG93_TANCI</name>
<feature type="region of interest" description="Disordered" evidence="1">
    <location>
        <begin position="1"/>
        <end position="64"/>
    </location>
</feature>
<sequence>TSSKSYKSGKSGKYQVVEPISMQDSDSAEHDDAKIGNANMPMDQGEDLGKTDEQPNNEVVPKND</sequence>
<dbReference type="AlphaFoldDB" id="A0A699WG93"/>
<organism evidence="2">
    <name type="scientific">Tanacetum cinerariifolium</name>
    <name type="common">Dalmatian daisy</name>
    <name type="synonym">Chrysanthemum cinerariifolium</name>
    <dbReference type="NCBI Taxonomy" id="118510"/>
    <lineage>
        <taxon>Eukaryota</taxon>
        <taxon>Viridiplantae</taxon>
        <taxon>Streptophyta</taxon>
        <taxon>Embryophyta</taxon>
        <taxon>Tracheophyta</taxon>
        <taxon>Spermatophyta</taxon>
        <taxon>Magnoliopsida</taxon>
        <taxon>eudicotyledons</taxon>
        <taxon>Gunneridae</taxon>
        <taxon>Pentapetalae</taxon>
        <taxon>asterids</taxon>
        <taxon>campanulids</taxon>
        <taxon>Asterales</taxon>
        <taxon>Asteraceae</taxon>
        <taxon>Asteroideae</taxon>
        <taxon>Anthemideae</taxon>
        <taxon>Anthemidinae</taxon>
        <taxon>Tanacetum</taxon>
    </lineage>
</organism>
<evidence type="ECO:0000256" key="1">
    <source>
        <dbReference type="SAM" id="MobiDB-lite"/>
    </source>
</evidence>
<reference evidence="2" key="1">
    <citation type="journal article" date="2019" name="Sci. Rep.">
        <title>Draft genome of Tanacetum cinerariifolium, the natural source of mosquito coil.</title>
        <authorList>
            <person name="Yamashiro T."/>
            <person name="Shiraishi A."/>
            <person name="Satake H."/>
            <person name="Nakayama K."/>
        </authorList>
    </citation>
    <scope>NUCLEOTIDE SEQUENCE</scope>
</reference>
<feature type="compositionally biased region" description="Low complexity" evidence="1">
    <location>
        <begin position="1"/>
        <end position="14"/>
    </location>
</feature>
<evidence type="ECO:0000313" key="2">
    <source>
        <dbReference type="EMBL" id="GFD44718.1"/>
    </source>
</evidence>
<accession>A0A699WG93</accession>